<feature type="compositionally biased region" description="Low complexity" evidence="1">
    <location>
        <begin position="932"/>
        <end position="942"/>
    </location>
</feature>
<feature type="compositionally biased region" description="Polar residues" evidence="1">
    <location>
        <begin position="895"/>
        <end position="914"/>
    </location>
</feature>
<feature type="region of interest" description="Disordered" evidence="1">
    <location>
        <begin position="1188"/>
        <end position="1272"/>
    </location>
</feature>
<dbReference type="GO" id="GO:0010212">
    <property type="term" value="P:response to ionizing radiation"/>
    <property type="evidence" value="ECO:0007669"/>
    <property type="project" value="InterPro"/>
</dbReference>
<accession>A0A9P8A9F2</accession>
<organism evidence="2 3">
    <name type="scientific">Mortierella alpina</name>
    <name type="common">Oleaginous fungus</name>
    <name type="synonym">Mortierella renispora</name>
    <dbReference type="NCBI Taxonomy" id="64518"/>
    <lineage>
        <taxon>Eukaryota</taxon>
        <taxon>Fungi</taxon>
        <taxon>Fungi incertae sedis</taxon>
        <taxon>Mucoromycota</taxon>
        <taxon>Mortierellomycotina</taxon>
        <taxon>Mortierellomycetes</taxon>
        <taxon>Mortierellales</taxon>
        <taxon>Mortierellaceae</taxon>
        <taxon>Mortierella</taxon>
    </lineage>
</organism>
<evidence type="ECO:0000313" key="3">
    <source>
        <dbReference type="Proteomes" id="UP000717515"/>
    </source>
</evidence>
<feature type="compositionally biased region" description="Low complexity" evidence="1">
    <location>
        <begin position="1072"/>
        <end position="1081"/>
    </location>
</feature>
<feature type="compositionally biased region" description="Polar residues" evidence="1">
    <location>
        <begin position="1090"/>
        <end position="1106"/>
    </location>
</feature>
<dbReference type="GO" id="GO:0005634">
    <property type="term" value="C:nucleus"/>
    <property type="evidence" value="ECO:0007669"/>
    <property type="project" value="InterPro"/>
</dbReference>
<dbReference type="GO" id="GO:0033314">
    <property type="term" value="P:mitotic DNA replication checkpoint signaling"/>
    <property type="evidence" value="ECO:0007669"/>
    <property type="project" value="InterPro"/>
</dbReference>
<proteinExistence type="predicted"/>
<feature type="region of interest" description="Disordered" evidence="1">
    <location>
        <begin position="837"/>
        <end position="959"/>
    </location>
</feature>
<dbReference type="Proteomes" id="UP000717515">
    <property type="component" value="Unassembled WGS sequence"/>
</dbReference>
<sequence>MSHSKVPLNVVFIIDTHLPQDADELQRKRAVALLRCSLLRILLYFQCNMDPKFQWTHQFFNSRMHQDIGLVPNRVLQGLSMSTITSCVEEYRKLITAEATTSAQDSGKMSSQGGSGPKHPAYAAVSPCFNLRRQLVHSLADFGLDISSYQSPMKPTSRFARSHSLQKHFPPVIIRNYMYVFTPLPRTWAETVLFLDGKRPAQNELLPIGPRRNDILEVLKGVKDAFFDQGLWDRFLDQRMSLSWIDTSTRINTEESVKTNTRISATILIRSTLEQIMKAFGGYIIPQKILCPKVAAKDVYSFATVFQTYRSLQINPGMGVKMSKESWQALPSVPTTMHDETQPADLIWSGDLVSAQSSKYLCSMDIVGLKRASGLASTSFSLSDQVGAIHVLERFSSRIVNLNLDSIRSTRTVMCFPQDDSHEPCQHASYLLESLRSKNDVLLLDITFLEDGSPSPESSEATKDSAHPETRQQYTRQALLHPTTQGKGIIQILEDSLDMRDARFSTPTSRTKMRPFNSAMMEKSWGSLGAFVDEVDTEPRPECSYRLEVMPAGLLDYIRLPAWPSGTSADATKFATSKPLPGETLDGVLPAALAAPETIDDLCLGIRKAYIEHLYKDEHAVIDYVKRLNAATKDIAALAAKQSVPLKEGQQKLVAFIIEFLRVWPSRMTSKYKQLGKEVNSGKTTESKTQDHYVILQDERPELDAWKAEIMKSVKDTDVRMQLRKLKTKDTQIQIVQNLHILLLIDKYGLEENKPFKKDPGALKATNLFMDELCISASLEDRPAPGLMSPQTPRSKDMDSAKKFFTRIVARFYGPSLPKVVEKLSIKCGAEKTFLTSPRSKRSMMKRSMSMGVLQKPRPLDLSSMTQPPAAEPSPTTGSGTPKDNVAPKHGFPMSRNSTSDNPARNVLNSSLFRNRQVAMTRGSFKGLDAKSSTSGISPSTSQARQGRPTLVQSRSQSAVQLSQSTVNFDGEMEDEDAPPQLAKLKLKKFYHDKESEEVLKIFRRKGPLSKADAIGSQGNQRSTGNGDHEDNGGEGLDPLESPLAGRGTTSWGVINSINITSAAFSPEGLKSPSSSAAMRRSSPRKQTRDLSPSSRSLQNFSTSLSLPVDSFVPSTPSRKQGYFPDDAEHPIEHTPSTPSGRSQFRRYYSQQIFSRQDAESEHRDITSKLFIPSTPTRKDQIHQGRTFASQIRGSYPSGIMDSGVLGSPGKRRRVGGIESDEDDEGDSYGANFGDGDRPSQRYLQSPRRRSLQRAQTTSVLSSRSPTMNRQGGLLGLSAEMHAIRPDRKRAHMDGMFGSAEGVPKAVFVPGTPSSKLLDVGAVTSFHSSASSARAVENADMEHGHWAVSRSSSSLLMSTPKSMAKSPGKAASHFETFISSPTVARDAPRRRIDFSLFAIDD</sequence>
<comment type="caution">
    <text evidence="2">The sequence shown here is derived from an EMBL/GenBank/DDBJ whole genome shotgun (WGS) entry which is preliminary data.</text>
</comment>
<dbReference type="Gene3D" id="1.20.58.2130">
    <property type="match status" value="1"/>
</dbReference>
<protein>
    <recommendedName>
        <fullName evidence="4">DNA replication regulator Sld3 C-terminal domain-containing protein</fullName>
    </recommendedName>
</protein>
<evidence type="ECO:0000256" key="1">
    <source>
        <dbReference type="SAM" id="MobiDB-lite"/>
    </source>
</evidence>
<reference evidence="2" key="1">
    <citation type="submission" date="2021-07" db="EMBL/GenBank/DDBJ databases">
        <title>Draft genome of Mortierella alpina, strain LL118, isolated from an aspen leaf litter sample.</title>
        <authorList>
            <person name="Yang S."/>
            <person name="Vinatzer B.A."/>
        </authorList>
    </citation>
    <scope>NUCLEOTIDE SEQUENCE</scope>
    <source>
        <strain evidence="2">LL118</strain>
    </source>
</reference>
<dbReference type="PANTHER" id="PTHR21556">
    <property type="entry name" value="TRESLIN"/>
    <property type="match status" value="1"/>
</dbReference>
<dbReference type="InterPro" id="IPR026153">
    <property type="entry name" value="Treslin"/>
</dbReference>
<name>A0A9P8A9F2_MORAP</name>
<dbReference type="GO" id="GO:0006260">
    <property type="term" value="P:DNA replication"/>
    <property type="evidence" value="ECO:0007669"/>
    <property type="project" value="InterPro"/>
</dbReference>
<dbReference type="PANTHER" id="PTHR21556:SF2">
    <property type="entry name" value="TRESLIN"/>
    <property type="match status" value="1"/>
</dbReference>
<feature type="compositionally biased region" description="Polar residues" evidence="1">
    <location>
        <begin position="1135"/>
        <end position="1144"/>
    </location>
</feature>
<evidence type="ECO:0008006" key="4">
    <source>
        <dbReference type="Google" id="ProtNLM"/>
    </source>
</evidence>
<feature type="compositionally biased region" description="Polar residues" evidence="1">
    <location>
        <begin position="1253"/>
        <end position="1270"/>
    </location>
</feature>
<evidence type="ECO:0000313" key="2">
    <source>
        <dbReference type="EMBL" id="KAG9326822.1"/>
    </source>
</evidence>
<gene>
    <name evidence="2" type="ORF">KVV02_005484</name>
</gene>
<dbReference type="GO" id="GO:0003682">
    <property type="term" value="F:chromatin binding"/>
    <property type="evidence" value="ECO:0007669"/>
    <property type="project" value="TreeGrafter"/>
</dbReference>
<dbReference type="GO" id="GO:0030174">
    <property type="term" value="P:regulation of DNA-templated DNA replication initiation"/>
    <property type="evidence" value="ECO:0007669"/>
    <property type="project" value="TreeGrafter"/>
</dbReference>
<feature type="region of interest" description="Disordered" evidence="1">
    <location>
        <begin position="1065"/>
        <end position="1144"/>
    </location>
</feature>
<dbReference type="GO" id="GO:0007095">
    <property type="term" value="P:mitotic G2 DNA damage checkpoint signaling"/>
    <property type="evidence" value="ECO:0007669"/>
    <property type="project" value="TreeGrafter"/>
</dbReference>
<feature type="region of interest" description="Disordered" evidence="1">
    <location>
        <begin position="1010"/>
        <end position="1045"/>
    </location>
</feature>
<dbReference type="EMBL" id="JAIFTL010000013">
    <property type="protein sequence ID" value="KAG9326822.1"/>
    <property type="molecule type" value="Genomic_DNA"/>
</dbReference>